<name>A0A0F9I3F7_9ZZZZ</name>
<dbReference type="EMBL" id="LAZR01013424">
    <property type="protein sequence ID" value="KKM22022.1"/>
    <property type="molecule type" value="Genomic_DNA"/>
</dbReference>
<proteinExistence type="predicted"/>
<organism evidence="1">
    <name type="scientific">marine sediment metagenome</name>
    <dbReference type="NCBI Taxonomy" id="412755"/>
    <lineage>
        <taxon>unclassified sequences</taxon>
        <taxon>metagenomes</taxon>
        <taxon>ecological metagenomes</taxon>
    </lineage>
</organism>
<gene>
    <name evidence="1" type="ORF">LCGC14_1629580</name>
</gene>
<comment type="caution">
    <text evidence="1">The sequence shown here is derived from an EMBL/GenBank/DDBJ whole genome shotgun (WGS) entry which is preliminary data.</text>
</comment>
<dbReference type="AlphaFoldDB" id="A0A0F9I3F7"/>
<reference evidence="1" key="1">
    <citation type="journal article" date="2015" name="Nature">
        <title>Complex archaea that bridge the gap between prokaryotes and eukaryotes.</title>
        <authorList>
            <person name="Spang A."/>
            <person name="Saw J.H."/>
            <person name="Jorgensen S.L."/>
            <person name="Zaremba-Niedzwiedzka K."/>
            <person name="Martijn J."/>
            <person name="Lind A.E."/>
            <person name="van Eijk R."/>
            <person name="Schleper C."/>
            <person name="Guy L."/>
            <person name="Ettema T.J."/>
        </authorList>
    </citation>
    <scope>NUCLEOTIDE SEQUENCE</scope>
</reference>
<accession>A0A0F9I3F7</accession>
<protein>
    <submittedName>
        <fullName evidence="1">Uncharacterized protein</fullName>
    </submittedName>
</protein>
<evidence type="ECO:0000313" key="1">
    <source>
        <dbReference type="EMBL" id="KKM22022.1"/>
    </source>
</evidence>
<sequence>MAEFLILTKEHWMDLPSKSNPSMTGYERNQLLIEQDDTLTLVQKIKKKDLLTLKYSARYQPGDPTGEVHEDGFWTDGKRKGFGASKGLALICITGMAVKDIELYLRPYEDNTDPENLILLKRRQYQVDLSQIILDAQDRLIVSMLADVHFKDKATGLEVN</sequence>